<evidence type="ECO:0000313" key="1">
    <source>
        <dbReference type="EMBL" id="KOO22525.1"/>
    </source>
</evidence>
<organism evidence="1 2">
    <name type="scientific">Chrysochromulina tobinii</name>
    <dbReference type="NCBI Taxonomy" id="1460289"/>
    <lineage>
        <taxon>Eukaryota</taxon>
        <taxon>Haptista</taxon>
        <taxon>Haptophyta</taxon>
        <taxon>Prymnesiophyceae</taxon>
        <taxon>Prymnesiales</taxon>
        <taxon>Chrysochromulinaceae</taxon>
        <taxon>Chrysochromulina</taxon>
    </lineage>
</organism>
<accession>A0A0M0J7U1</accession>
<keyword evidence="2" id="KW-1185">Reference proteome</keyword>
<dbReference type="Gene3D" id="1.10.238.10">
    <property type="entry name" value="EF-hand"/>
    <property type="match status" value="1"/>
</dbReference>
<protein>
    <submittedName>
        <fullName evidence="1">Flagellar associated protein</fullName>
    </submittedName>
</protein>
<proteinExistence type="predicted"/>
<sequence>MVNTPETAKRVGKAQVDLALVGGELGSLNTGAAVDDDKLALNRCVALEAPWQPQLSLNWAQLSPNSFSNRSKCEWLQCLVRIAILKYVLSKQISEVSRAVEHMFTSKVEALLGSSSSFDANDFRMANCYSEATDAVLLEHFESLKALFETYSLAEGVDFANRQLATVLSSDEWMQLMKDLDFIDQEFTAREAALAFAWSRMRVIDESAGKQSKTKLENLSFEDFCEALVHVALMKAGALDAGIFMMNLKENRAEHTKWLLAHPATWEEPPRQPVHRCLHHLLSLILRTIKARVSKFDVSQQTNLTLDKKEAFAFTALHRAS</sequence>
<dbReference type="OrthoDB" id="120976at2759"/>
<comment type="caution">
    <text evidence="1">The sequence shown here is derived from an EMBL/GenBank/DDBJ whole genome shotgun (WGS) entry which is preliminary data.</text>
</comment>
<keyword evidence="1" id="KW-0969">Cilium</keyword>
<reference evidence="2" key="1">
    <citation type="journal article" date="2015" name="PLoS Genet.">
        <title>Genome Sequence and Transcriptome Analyses of Chrysochromulina tobin: Metabolic Tools for Enhanced Algal Fitness in the Prominent Order Prymnesiales (Haptophyceae).</title>
        <authorList>
            <person name="Hovde B.T."/>
            <person name="Deodato C.R."/>
            <person name="Hunsperger H.M."/>
            <person name="Ryken S.A."/>
            <person name="Yost W."/>
            <person name="Jha R.K."/>
            <person name="Patterson J."/>
            <person name="Monnat R.J. Jr."/>
            <person name="Barlow S.B."/>
            <person name="Starkenburg S.R."/>
            <person name="Cattolico R.A."/>
        </authorList>
    </citation>
    <scope>NUCLEOTIDE SEQUENCE</scope>
    <source>
        <strain evidence="2">CCMP291</strain>
    </source>
</reference>
<dbReference type="AlphaFoldDB" id="A0A0M0J7U1"/>
<gene>
    <name evidence="1" type="ORF">Ctob_000749</name>
</gene>
<keyword evidence="1" id="KW-0282">Flagellum</keyword>
<keyword evidence="1" id="KW-0966">Cell projection</keyword>
<dbReference type="EMBL" id="JWZX01003271">
    <property type="protein sequence ID" value="KOO22525.1"/>
    <property type="molecule type" value="Genomic_DNA"/>
</dbReference>
<evidence type="ECO:0000313" key="2">
    <source>
        <dbReference type="Proteomes" id="UP000037460"/>
    </source>
</evidence>
<dbReference type="Proteomes" id="UP000037460">
    <property type="component" value="Unassembled WGS sequence"/>
</dbReference>
<name>A0A0M0J7U1_9EUKA</name>